<dbReference type="EMBL" id="JAZBJZ010000068">
    <property type="protein sequence ID" value="MEE3718209.1"/>
    <property type="molecule type" value="Genomic_DNA"/>
</dbReference>
<keyword evidence="1" id="KW-0175">Coiled coil</keyword>
<accession>A0AAW9PSX5</accession>
<evidence type="ECO:0000313" key="4">
    <source>
        <dbReference type="EMBL" id="MEE3718209.1"/>
    </source>
</evidence>
<keyword evidence="3" id="KW-1133">Transmembrane helix</keyword>
<keyword evidence="5" id="KW-1185">Reference proteome</keyword>
<protein>
    <submittedName>
        <fullName evidence="4">Uncharacterized protein</fullName>
    </submittedName>
</protein>
<feature type="region of interest" description="Disordered" evidence="2">
    <location>
        <begin position="128"/>
        <end position="151"/>
    </location>
</feature>
<evidence type="ECO:0000256" key="3">
    <source>
        <dbReference type="SAM" id="Phobius"/>
    </source>
</evidence>
<evidence type="ECO:0000256" key="1">
    <source>
        <dbReference type="SAM" id="Coils"/>
    </source>
</evidence>
<dbReference type="AlphaFoldDB" id="A0AAW9PSX5"/>
<evidence type="ECO:0000313" key="5">
    <source>
        <dbReference type="Proteomes" id="UP001333818"/>
    </source>
</evidence>
<proteinExistence type="predicted"/>
<name>A0AAW9PSX5_9CYAN</name>
<reference evidence="4" key="1">
    <citation type="submission" date="2024-01" db="EMBL/GenBank/DDBJ databases">
        <title>Bank of Algae and Cyanobacteria of the Azores (BACA) strain genomes.</title>
        <authorList>
            <person name="Luz R."/>
            <person name="Cordeiro R."/>
            <person name="Fonseca A."/>
            <person name="Goncalves V."/>
        </authorList>
    </citation>
    <scope>NUCLEOTIDE SEQUENCE</scope>
    <source>
        <strain evidence="4">BACA0141</strain>
    </source>
</reference>
<dbReference type="Proteomes" id="UP001333818">
    <property type="component" value="Unassembled WGS sequence"/>
</dbReference>
<sequence>MWFTSQPSMQANPVSKSQSSQSSYQASVPISVYRELAAELQRTQGKLSSAQLQNDQLSKHNQLLIKEFEAITQSAQRIQLIMAQSTSSATKLSDVVANIRSTSQAQAISQSQAQAQAVAQTVARSLAQPQAPVQSSPSNQSTQTMQEVASRNTTSAMPMFEVDSLTPSEAIFTSNLKPKKQPKTSTHQEIATGIDRQDSAQAGSMNGWWLALTIVFIVGTSFGAGYFLMRPFINNNAGSK</sequence>
<feature type="compositionally biased region" description="Polar residues" evidence="2">
    <location>
        <begin position="1"/>
        <end position="14"/>
    </location>
</feature>
<dbReference type="RefSeq" id="WP_330484642.1">
    <property type="nucleotide sequence ID" value="NZ_JAZBJZ010000068.1"/>
</dbReference>
<feature type="region of interest" description="Disordered" evidence="2">
    <location>
        <begin position="1"/>
        <end position="20"/>
    </location>
</feature>
<comment type="caution">
    <text evidence="4">The sequence shown here is derived from an EMBL/GenBank/DDBJ whole genome shotgun (WGS) entry which is preliminary data.</text>
</comment>
<feature type="coiled-coil region" evidence="1">
    <location>
        <begin position="33"/>
        <end position="60"/>
    </location>
</feature>
<feature type="transmembrane region" description="Helical" evidence="3">
    <location>
        <begin position="207"/>
        <end position="229"/>
    </location>
</feature>
<organism evidence="4 5">
    <name type="scientific">Tumidithrix elongata BACA0141</name>
    <dbReference type="NCBI Taxonomy" id="2716417"/>
    <lineage>
        <taxon>Bacteria</taxon>
        <taxon>Bacillati</taxon>
        <taxon>Cyanobacteriota</taxon>
        <taxon>Cyanophyceae</taxon>
        <taxon>Pseudanabaenales</taxon>
        <taxon>Pseudanabaenaceae</taxon>
        <taxon>Tumidithrix</taxon>
        <taxon>Tumidithrix elongata</taxon>
    </lineage>
</organism>
<evidence type="ECO:0000256" key="2">
    <source>
        <dbReference type="SAM" id="MobiDB-lite"/>
    </source>
</evidence>
<keyword evidence="3" id="KW-0472">Membrane</keyword>
<keyword evidence="3" id="KW-0812">Transmembrane</keyword>
<gene>
    <name evidence="4" type="ORF">V2H45_15835</name>
</gene>